<keyword evidence="7 10" id="KW-0443">Lipid metabolism</keyword>
<comment type="caution">
    <text evidence="10">Lacks conserved residue(s) required for the propagation of feature annotation.</text>
</comment>
<comment type="catalytic activity">
    <reaction evidence="10">
        <text>UDP-2-N,3-O-bis[(3R)-3-hydroxytetradecanoyl]-alpha-D-glucosamine + H2O = 2-N,3-O-bis[(3R)-3-hydroxytetradecanoyl]-alpha-D-glucosaminyl 1-phosphate + UMP + 2 H(+)</text>
        <dbReference type="Rhea" id="RHEA:25213"/>
        <dbReference type="ChEBI" id="CHEBI:15377"/>
        <dbReference type="ChEBI" id="CHEBI:15378"/>
        <dbReference type="ChEBI" id="CHEBI:57865"/>
        <dbReference type="ChEBI" id="CHEBI:57957"/>
        <dbReference type="ChEBI" id="CHEBI:78847"/>
        <dbReference type="EC" id="3.6.1.54"/>
    </reaction>
</comment>
<evidence type="ECO:0000256" key="10">
    <source>
        <dbReference type="HAMAP-Rule" id="MF_00575"/>
    </source>
</evidence>
<evidence type="ECO:0000256" key="3">
    <source>
        <dbReference type="ARBA" id="ARBA00022519"/>
    </source>
</evidence>
<comment type="pathway">
    <text evidence="10">Glycolipid biosynthesis; lipid IV(A) biosynthesis; lipid IV(A) from (3R)-3-hydroxytetradecanoyl-[acyl-carrier-protein] and UDP-N-acetyl-alpha-D-glucosamine: step 4/6.</text>
</comment>
<keyword evidence="2 10" id="KW-0444">Lipid biosynthesis</keyword>
<comment type="cofactor">
    <cofactor evidence="10">
        <name>Mn(2+)</name>
        <dbReference type="ChEBI" id="CHEBI:29035"/>
    </cofactor>
    <text evidence="10">Binds 2 Mn(2+) ions per subunit in a binuclear metal center.</text>
</comment>
<protein>
    <recommendedName>
        <fullName evidence="10">UDP-2,3-diacylglucosamine hydrolase</fullName>
        <ecNumber evidence="10">3.6.1.54</ecNumber>
    </recommendedName>
    <alternativeName>
        <fullName evidence="10">UDP-2,3-diacylglucosamine diphosphatase</fullName>
    </alternativeName>
</protein>
<evidence type="ECO:0000256" key="4">
    <source>
        <dbReference type="ARBA" id="ARBA00022556"/>
    </source>
</evidence>
<feature type="binding site" evidence="10">
    <location>
        <position position="85"/>
    </location>
    <ligand>
        <name>substrate</name>
    </ligand>
</feature>
<feature type="binding site" evidence="10">
    <location>
        <position position="42"/>
    </location>
    <ligand>
        <name>Mn(2+)</name>
        <dbReference type="ChEBI" id="CHEBI:29035"/>
        <label>2</label>
    </ligand>
</feature>
<dbReference type="SUPFAM" id="SSF56300">
    <property type="entry name" value="Metallo-dependent phosphatases"/>
    <property type="match status" value="1"/>
</dbReference>
<keyword evidence="8 10" id="KW-0472">Membrane</keyword>
<evidence type="ECO:0000313" key="13">
    <source>
        <dbReference type="Proteomes" id="UP000653343"/>
    </source>
</evidence>
<keyword evidence="4 10" id="KW-0441">Lipid A biosynthesis</keyword>
<evidence type="ECO:0000256" key="2">
    <source>
        <dbReference type="ARBA" id="ARBA00022516"/>
    </source>
</evidence>
<dbReference type="Proteomes" id="UP000653343">
    <property type="component" value="Unassembled WGS sequence"/>
</dbReference>
<feature type="binding site" evidence="10">
    <location>
        <position position="129"/>
    </location>
    <ligand>
        <name>substrate</name>
    </ligand>
</feature>
<feature type="binding site" evidence="10">
    <location>
        <position position="3"/>
    </location>
    <ligand>
        <name>Mn(2+)</name>
        <dbReference type="ChEBI" id="CHEBI:29035"/>
        <label>1</label>
    </ligand>
</feature>
<dbReference type="CDD" id="cd07398">
    <property type="entry name" value="MPP_YbbF-LpxH"/>
    <property type="match status" value="1"/>
</dbReference>
<evidence type="ECO:0000256" key="1">
    <source>
        <dbReference type="ARBA" id="ARBA00022475"/>
    </source>
</evidence>
<name>A0ABQ2Y1N5_9BURK</name>
<feature type="binding site" evidence="10">
    <location>
        <begin position="42"/>
        <end position="43"/>
    </location>
    <ligand>
        <name>substrate</name>
    </ligand>
</feature>
<accession>A0ABQ2Y1N5</accession>
<dbReference type="NCBIfam" id="NF003743">
    <property type="entry name" value="PRK05340.1"/>
    <property type="match status" value="1"/>
</dbReference>
<dbReference type="NCBIfam" id="TIGR01854">
    <property type="entry name" value="lipid_A_lpxH"/>
    <property type="match status" value="1"/>
</dbReference>
<feature type="binding site" evidence="10">
    <location>
        <position position="157"/>
    </location>
    <ligand>
        <name>Mn(2+)</name>
        <dbReference type="ChEBI" id="CHEBI:29035"/>
        <label>2</label>
    </ligand>
</feature>
<feature type="binding site" evidence="10">
    <location>
        <position position="77"/>
    </location>
    <ligand>
        <name>Mn(2+)</name>
        <dbReference type="ChEBI" id="CHEBI:29035"/>
        <label>2</label>
    </ligand>
</feature>
<dbReference type="Pfam" id="PF00149">
    <property type="entry name" value="Metallophos"/>
    <property type="match status" value="1"/>
</dbReference>
<evidence type="ECO:0000259" key="11">
    <source>
        <dbReference type="Pfam" id="PF00149"/>
    </source>
</evidence>
<comment type="subcellular location">
    <subcellularLocation>
        <location evidence="10">Cell inner membrane</location>
        <topology evidence="10">Peripheral membrane protein</topology>
        <orientation evidence="10">Cytoplasmic side</orientation>
    </subcellularLocation>
</comment>
<feature type="binding site" evidence="10">
    <location>
        <position position="123"/>
    </location>
    <ligand>
        <name>substrate</name>
    </ligand>
</feature>
<dbReference type="PANTHER" id="PTHR34990:SF1">
    <property type="entry name" value="UDP-2,3-DIACYLGLUCOSAMINE HYDROLASE"/>
    <property type="match status" value="1"/>
</dbReference>
<keyword evidence="5 10" id="KW-0479">Metal-binding</keyword>
<dbReference type="PANTHER" id="PTHR34990">
    <property type="entry name" value="UDP-2,3-DIACYLGLUCOSAMINE HYDROLASE-RELATED"/>
    <property type="match status" value="1"/>
</dbReference>
<dbReference type="InterPro" id="IPR010138">
    <property type="entry name" value="UDP-diacylglucosamine_Hdrlase"/>
</dbReference>
<evidence type="ECO:0000256" key="6">
    <source>
        <dbReference type="ARBA" id="ARBA00022801"/>
    </source>
</evidence>
<dbReference type="GO" id="GO:0016787">
    <property type="term" value="F:hydrolase activity"/>
    <property type="evidence" value="ECO:0007669"/>
    <property type="project" value="UniProtKB-KW"/>
</dbReference>
<keyword evidence="13" id="KW-1185">Reference proteome</keyword>
<sequence>MGDLFEYWVGDDDIGDPYHQTICDALLACYHAGIRIYWMHGNRDFLVGSAFADRCGLQLLPDHQILQTGKNSLLLTHGDAECTGDLPYMAFRQQVRQPQWQQQFLSQPLEKRREIARQMRQQSQQKQANAMALGDVDDAAIRTLVEKHGAQIMIHGHTHRPAMHQYAEFSRYVLPDWDCDHAASPRGGWLALLSDGSLQAYDVHGAATQLPLHPHAA</sequence>
<feature type="binding site" evidence="10">
    <location>
        <position position="157"/>
    </location>
    <ligand>
        <name>substrate</name>
    </ligand>
</feature>
<evidence type="ECO:0000256" key="7">
    <source>
        <dbReference type="ARBA" id="ARBA00023098"/>
    </source>
</evidence>
<dbReference type="HAMAP" id="MF_00575">
    <property type="entry name" value="LpxH"/>
    <property type="match status" value="1"/>
</dbReference>
<feature type="binding site" evidence="10">
    <location>
        <position position="159"/>
    </location>
    <ligand>
        <name>Mn(2+)</name>
        <dbReference type="ChEBI" id="CHEBI:29035"/>
        <label>1</label>
    </ligand>
</feature>
<evidence type="ECO:0000256" key="5">
    <source>
        <dbReference type="ARBA" id="ARBA00022723"/>
    </source>
</evidence>
<keyword evidence="9 10" id="KW-0464">Manganese</keyword>
<gene>
    <name evidence="10 12" type="primary">lpxH</name>
    <name evidence="12" type="ORF">GCM10010946_29560</name>
</gene>
<feature type="binding site" evidence="10">
    <location>
        <position position="126"/>
    </location>
    <ligand>
        <name>substrate</name>
    </ligand>
</feature>
<dbReference type="InterPro" id="IPR043461">
    <property type="entry name" value="LpxH-like"/>
</dbReference>
<dbReference type="EC" id="3.6.1.54" evidence="10"/>
<evidence type="ECO:0000256" key="9">
    <source>
        <dbReference type="ARBA" id="ARBA00023211"/>
    </source>
</evidence>
<reference evidence="13" key="1">
    <citation type="journal article" date="2019" name="Int. J. Syst. Evol. Microbiol.">
        <title>The Global Catalogue of Microorganisms (GCM) 10K type strain sequencing project: providing services to taxonomists for standard genome sequencing and annotation.</title>
        <authorList>
            <consortium name="The Broad Institute Genomics Platform"/>
            <consortium name="The Broad Institute Genome Sequencing Center for Infectious Disease"/>
            <person name="Wu L."/>
            <person name="Ma J."/>
        </authorList>
    </citation>
    <scope>NUCLEOTIDE SEQUENCE [LARGE SCALE GENOMIC DNA]</scope>
    <source>
        <strain evidence="13">KCTC 23917</strain>
    </source>
</reference>
<keyword evidence="6 10" id="KW-0378">Hydrolase</keyword>
<feature type="binding site" evidence="10">
    <location>
        <position position="3"/>
    </location>
    <ligand>
        <name>Mn(2+)</name>
        <dbReference type="ChEBI" id="CHEBI:29035"/>
        <label>2</label>
    </ligand>
</feature>
<evidence type="ECO:0000313" key="12">
    <source>
        <dbReference type="EMBL" id="GGX49028.1"/>
    </source>
</evidence>
<organism evidence="12 13">
    <name type="scientific">Undibacterium squillarum</name>
    <dbReference type="NCBI Taxonomy" id="1131567"/>
    <lineage>
        <taxon>Bacteria</taxon>
        <taxon>Pseudomonadati</taxon>
        <taxon>Pseudomonadota</taxon>
        <taxon>Betaproteobacteria</taxon>
        <taxon>Burkholderiales</taxon>
        <taxon>Oxalobacteraceae</taxon>
        <taxon>Undibacterium</taxon>
    </lineage>
</organism>
<dbReference type="Gene3D" id="3.60.21.10">
    <property type="match status" value="1"/>
</dbReference>
<feature type="domain" description="Calcineurin-like phosphoesterase" evidence="11">
    <location>
        <begin position="2"/>
        <end position="161"/>
    </location>
</feature>
<proteinExistence type="inferred from homology"/>
<dbReference type="InterPro" id="IPR029052">
    <property type="entry name" value="Metallo-depent_PP-like"/>
</dbReference>
<evidence type="ECO:0000256" key="8">
    <source>
        <dbReference type="ARBA" id="ARBA00023136"/>
    </source>
</evidence>
<comment type="caution">
    <text evidence="12">The sequence shown here is derived from an EMBL/GenBank/DDBJ whole genome shotgun (WGS) entry which is preliminary data.</text>
</comment>
<keyword evidence="1 10" id="KW-1003">Cell membrane</keyword>
<comment type="similarity">
    <text evidence="10">Belongs to the LpxH family.</text>
</comment>
<dbReference type="EMBL" id="BMYU01000008">
    <property type="protein sequence ID" value="GGX49028.1"/>
    <property type="molecule type" value="Genomic_DNA"/>
</dbReference>
<keyword evidence="3 10" id="KW-0997">Cell inner membrane</keyword>
<dbReference type="InterPro" id="IPR004843">
    <property type="entry name" value="Calcineurin-like_PHP"/>
</dbReference>
<comment type="function">
    <text evidence="10">Hydrolyzes the pyrophosphate bond of UDP-2,3-diacylglucosamine to yield 2,3-diacylglucosamine 1-phosphate (lipid X) and UMP by catalyzing the attack of water at the alpha-P atom. Involved in the biosynthesis of lipid A, a phosphorylated glycolipid that anchors the lipopolysaccharide to the outer membrane of the cell.</text>
</comment>